<evidence type="ECO:0008006" key="4">
    <source>
        <dbReference type="Google" id="ProtNLM"/>
    </source>
</evidence>
<dbReference type="PANTHER" id="PTHR48007:SF4">
    <property type="entry name" value="LEUCINE-RICH REPEAT RECEPTOR-LIKE PROTEIN KINASE PXC1"/>
    <property type="match status" value="1"/>
</dbReference>
<feature type="compositionally biased region" description="Basic and acidic residues" evidence="1">
    <location>
        <begin position="19"/>
        <end position="28"/>
    </location>
</feature>
<feature type="compositionally biased region" description="Basic and acidic residues" evidence="1">
    <location>
        <begin position="190"/>
        <end position="203"/>
    </location>
</feature>
<gene>
    <name evidence="3" type="ORF">ACOF00016_LOCUS1732</name>
</gene>
<dbReference type="InterPro" id="IPR001611">
    <property type="entry name" value="Leu-rich_rpt"/>
</dbReference>
<dbReference type="InterPro" id="IPR032675">
    <property type="entry name" value="LRR_dom_sf"/>
</dbReference>
<protein>
    <recommendedName>
        <fullName evidence="4">L domain-like protein</fullName>
    </recommendedName>
</protein>
<feature type="region of interest" description="Disordered" evidence="1">
    <location>
        <begin position="265"/>
        <end position="288"/>
    </location>
</feature>
<reference evidence="3" key="1">
    <citation type="submission" date="2021-01" db="EMBL/GenBank/DDBJ databases">
        <authorList>
            <person name="Corre E."/>
            <person name="Pelletier E."/>
            <person name="Niang G."/>
            <person name="Scheremetjew M."/>
            <person name="Finn R."/>
            <person name="Kale V."/>
            <person name="Holt S."/>
            <person name="Cochrane G."/>
            <person name="Meng A."/>
            <person name="Brown T."/>
            <person name="Cohen L."/>
        </authorList>
    </citation>
    <scope>NUCLEOTIDE SEQUENCE</scope>
    <source>
        <strain evidence="3">CCMP127</strain>
    </source>
</reference>
<dbReference type="Gene3D" id="3.80.10.10">
    <property type="entry name" value="Ribonuclease Inhibitor"/>
    <property type="match status" value="1"/>
</dbReference>
<dbReference type="AlphaFoldDB" id="A0A7S3P463"/>
<accession>A0A7S3P463</accession>
<organism evidence="3">
    <name type="scientific">Amphora coffeiformis</name>
    <dbReference type="NCBI Taxonomy" id="265554"/>
    <lineage>
        <taxon>Eukaryota</taxon>
        <taxon>Sar</taxon>
        <taxon>Stramenopiles</taxon>
        <taxon>Ochrophyta</taxon>
        <taxon>Bacillariophyta</taxon>
        <taxon>Bacillariophyceae</taxon>
        <taxon>Bacillariophycidae</taxon>
        <taxon>Thalassiophysales</taxon>
        <taxon>Catenulaceae</taxon>
        <taxon>Amphora</taxon>
    </lineage>
</organism>
<dbReference type="PANTHER" id="PTHR48007">
    <property type="entry name" value="LEUCINE-RICH REPEAT RECEPTOR-LIKE PROTEIN KINASE PXC1"/>
    <property type="match status" value="1"/>
</dbReference>
<feature type="compositionally biased region" description="Low complexity" evidence="1">
    <location>
        <begin position="44"/>
        <end position="69"/>
    </location>
</feature>
<name>A0A7S3P463_9STRA</name>
<dbReference type="Pfam" id="PF00560">
    <property type="entry name" value="LRR_1"/>
    <property type="match status" value="1"/>
</dbReference>
<sequence>MEEKDAKSKEMAKRHKKTHAQEEGEEPKPGASVVAPTTALEPGAAAMTTRAAAEQAKAVELHAAATTAKATEEALDKKVQRAAEPPASKPAAASTTATDSASERDIQQKINAQTVSSKKMRGDDDETEKDQGQHGDDEAKKKDGSKDLKAADKSSELMDKDIEAADNEVQTEINHGRTQGPSVVAAAHGTAKDSTAKDKDKEDEKELAVAVLVEEDRQVVDAKADIYDREPKPFYTRPIFWIFIVGLVIIVGVVVGVTVAVVGGDDDDGPTVAPTDSPTASPTEAPTREGVSILSQRLQEYMGPDLHLSSSVAFESAVEWFFDDPNKYTNITFIGVDETTRRSLQEDGAPKMLNIQRFVLAWLWFHTTANGQEPWLSCNPPGVPDAHNGDVGGNTCTFLFLTVLERPAQEVYLCYTEAPEFPRWLTPASECTWPGVYCNDYADNTIVEELDLLGVGVRGTFPSFLQLIPGFGRIAMTYGALSGTFPDDMNGFRDLFDLTVLGNLLEGPIPDTFYELPIEVLNVAYNRFSGALPDKLGAFPEMKGLYLMENAFEGPLPESISDLSETLLYLRLENNDLAGWSLPESWGSLTNLRELRLYENGLVGTVPQEWNNMTAMTNFRLYQNDLEGPLPPMDWPNLQFVFIQNNRFTGTFPESFYTNSNLQFIHMANNKFSGRLEERFNETPGLNSLLSFEVAGNEFTGPIPESLDGLDAIRVIRMYYNNFTGVVPGGICVLRGPDDLVLLEADCAGNPVANECECCTLCCDREFELCRPVDGRFLSPGDSDPDQDEEEDIRYAHQRVIPRKRKLQTRPICEGSSAVYRWDADTGLLINFKTEGGA</sequence>
<evidence type="ECO:0000313" key="3">
    <source>
        <dbReference type="EMBL" id="CAE0403535.1"/>
    </source>
</evidence>
<feature type="transmembrane region" description="Helical" evidence="2">
    <location>
        <begin position="239"/>
        <end position="262"/>
    </location>
</feature>
<feature type="compositionally biased region" description="Basic and acidic residues" evidence="1">
    <location>
        <begin position="1"/>
        <end position="11"/>
    </location>
</feature>
<keyword evidence="2" id="KW-0812">Transmembrane</keyword>
<evidence type="ECO:0000256" key="2">
    <source>
        <dbReference type="SAM" id="Phobius"/>
    </source>
</evidence>
<keyword evidence="2" id="KW-1133">Transmembrane helix</keyword>
<feature type="compositionally biased region" description="Low complexity" evidence="1">
    <location>
        <begin position="82"/>
        <end position="100"/>
    </location>
</feature>
<keyword evidence="2" id="KW-0472">Membrane</keyword>
<dbReference type="InterPro" id="IPR046959">
    <property type="entry name" value="PRK1-6/SRF4-like"/>
</dbReference>
<proteinExistence type="predicted"/>
<evidence type="ECO:0000256" key="1">
    <source>
        <dbReference type="SAM" id="MobiDB-lite"/>
    </source>
</evidence>
<feature type="compositionally biased region" description="Basic and acidic residues" evidence="1">
    <location>
        <begin position="129"/>
        <end position="158"/>
    </location>
</feature>
<feature type="region of interest" description="Disordered" evidence="1">
    <location>
        <begin position="1"/>
        <end position="158"/>
    </location>
</feature>
<feature type="compositionally biased region" description="Polar residues" evidence="1">
    <location>
        <begin position="108"/>
        <end position="117"/>
    </location>
</feature>
<feature type="region of interest" description="Disordered" evidence="1">
    <location>
        <begin position="173"/>
        <end position="203"/>
    </location>
</feature>
<dbReference type="SUPFAM" id="SSF52058">
    <property type="entry name" value="L domain-like"/>
    <property type="match status" value="1"/>
</dbReference>
<dbReference type="EMBL" id="HBIM01001983">
    <property type="protein sequence ID" value="CAE0403535.1"/>
    <property type="molecule type" value="Transcribed_RNA"/>
</dbReference>
<feature type="compositionally biased region" description="Basic and acidic residues" evidence="1">
    <location>
        <begin position="70"/>
        <end position="81"/>
    </location>
</feature>